<gene>
    <name evidence="2" type="ORF">L596_018406</name>
</gene>
<feature type="compositionally biased region" description="Acidic residues" evidence="1">
    <location>
        <begin position="18"/>
        <end position="37"/>
    </location>
</feature>
<accession>A0A4U5N5K0</accession>
<dbReference type="EMBL" id="AZBU02000005">
    <property type="protein sequence ID" value="TKR77431.1"/>
    <property type="molecule type" value="Genomic_DNA"/>
</dbReference>
<proteinExistence type="predicted"/>
<dbReference type="Proteomes" id="UP000298663">
    <property type="component" value="Unassembled WGS sequence"/>
</dbReference>
<sequence length="271" mass="30495">MAASRYLRNGKPALGVFDETEKDGEIEEDDEIDEAAGVDESLREGSVMDDEGALAGKDLVCRTVDYKLTHLEDALRTMDNGTRIKPLQVHESMKKNIVAYIQKKRKQEEEAEEQRTAMKKKKEDAEEKVRNAKKDVEICDEEMKRLNEKLTTMQKQHHEMTTRYKHLFNQLNEREKIQKQKAAEAEARKNAEAAQVAAQVVQAQAQAQAQLNAALEARGLQQQRNSAFAASLANKVGLGSLDPMLLAQLYTNRGMMQFPGLIPNTNPSTQP</sequence>
<reference evidence="2 3" key="1">
    <citation type="journal article" date="2015" name="Genome Biol.">
        <title>Comparative genomics of Steinernema reveals deeply conserved gene regulatory networks.</title>
        <authorList>
            <person name="Dillman A.R."/>
            <person name="Macchietto M."/>
            <person name="Porter C.F."/>
            <person name="Rogers A."/>
            <person name="Williams B."/>
            <person name="Antoshechkin I."/>
            <person name="Lee M.M."/>
            <person name="Goodwin Z."/>
            <person name="Lu X."/>
            <person name="Lewis E.E."/>
            <person name="Goodrich-Blair H."/>
            <person name="Stock S.P."/>
            <person name="Adams B.J."/>
            <person name="Sternberg P.W."/>
            <person name="Mortazavi A."/>
        </authorList>
    </citation>
    <scope>NUCLEOTIDE SEQUENCE [LARGE SCALE GENOMIC DNA]</scope>
    <source>
        <strain evidence="2 3">ALL</strain>
    </source>
</reference>
<dbReference type="OrthoDB" id="10538697at2759"/>
<evidence type="ECO:0000256" key="1">
    <source>
        <dbReference type="SAM" id="MobiDB-lite"/>
    </source>
</evidence>
<feature type="region of interest" description="Disordered" evidence="1">
    <location>
        <begin position="107"/>
        <end position="126"/>
    </location>
</feature>
<evidence type="ECO:0000313" key="2">
    <source>
        <dbReference type="EMBL" id="TKR77431.1"/>
    </source>
</evidence>
<feature type="region of interest" description="Disordered" evidence="1">
    <location>
        <begin position="17"/>
        <end position="49"/>
    </location>
</feature>
<comment type="caution">
    <text evidence="2">The sequence shown here is derived from an EMBL/GenBank/DDBJ whole genome shotgun (WGS) entry which is preliminary data.</text>
</comment>
<keyword evidence="3" id="KW-1185">Reference proteome</keyword>
<evidence type="ECO:0000313" key="3">
    <source>
        <dbReference type="Proteomes" id="UP000298663"/>
    </source>
</evidence>
<name>A0A4U5N5K0_STECR</name>
<organism evidence="2 3">
    <name type="scientific">Steinernema carpocapsae</name>
    <name type="common">Entomopathogenic nematode</name>
    <dbReference type="NCBI Taxonomy" id="34508"/>
    <lineage>
        <taxon>Eukaryota</taxon>
        <taxon>Metazoa</taxon>
        <taxon>Ecdysozoa</taxon>
        <taxon>Nematoda</taxon>
        <taxon>Chromadorea</taxon>
        <taxon>Rhabditida</taxon>
        <taxon>Tylenchina</taxon>
        <taxon>Panagrolaimomorpha</taxon>
        <taxon>Strongyloidoidea</taxon>
        <taxon>Steinernematidae</taxon>
        <taxon>Steinernema</taxon>
    </lineage>
</organism>
<dbReference type="AlphaFoldDB" id="A0A4U5N5K0"/>
<reference evidence="2 3" key="2">
    <citation type="journal article" date="2019" name="G3 (Bethesda)">
        <title>Hybrid Assembly of the Genome of the Entomopathogenic Nematode Steinernema carpocapsae Identifies the X-Chromosome.</title>
        <authorList>
            <person name="Serra L."/>
            <person name="Macchietto M."/>
            <person name="Macias-Munoz A."/>
            <person name="McGill C.J."/>
            <person name="Rodriguez I.M."/>
            <person name="Rodriguez B."/>
            <person name="Murad R."/>
            <person name="Mortazavi A."/>
        </authorList>
    </citation>
    <scope>NUCLEOTIDE SEQUENCE [LARGE SCALE GENOMIC DNA]</scope>
    <source>
        <strain evidence="2 3">ALL</strain>
    </source>
</reference>
<protein>
    <submittedName>
        <fullName evidence="2">Uncharacterized protein</fullName>
    </submittedName>
</protein>
<feature type="compositionally biased region" description="Basic and acidic residues" evidence="1">
    <location>
        <begin position="113"/>
        <end position="126"/>
    </location>
</feature>